<evidence type="ECO:0000313" key="2">
    <source>
        <dbReference type="Proteomes" id="UP000317318"/>
    </source>
</evidence>
<dbReference type="AlphaFoldDB" id="A0A517QXD7"/>
<dbReference type="Proteomes" id="UP000317318">
    <property type="component" value="Chromosome"/>
</dbReference>
<organism evidence="1 2">
    <name type="scientific">Stratiformator vulcanicus</name>
    <dbReference type="NCBI Taxonomy" id="2527980"/>
    <lineage>
        <taxon>Bacteria</taxon>
        <taxon>Pseudomonadati</taxon>
        <taxon>Planctomycetota</taxon>
        <taxon>Planctomycetia</taxon>
        <taxon>Planctomycetales</taxon>
        <taxon>Planctomycetaceae</taxon>
        <taxon>Stratiformator</taxon>
    </lineage>
</organism>
<dbReference type="InterPro" id="IPR021804">
    <property type="entry name" value="DUF3375"/>
</dbReference>
<name>A0A517QXD7_9PLAN</name>
<dbReference type="KEGG" id="svp:Pan189_06300"/>
<dbReference type="EMBL" id="CP036268">
    <property type="protein sequence ID" value="QDT36274.1"/>
    <property type="molecule type" value="Genomic_DNA"/>
</dbReference>
<sequence>MNLRKLKIYFDTSPALGLLRARSAPYVIDFLNRQFKQPGQIAIPRSELLSNLSLYLDDIRDADPDAMGNSAEAYLREWCSSDARWLRRFIEADRDEEVFQLTPYTEDVFAFLDQVLERDLDFVATESRLKMIIETLADLVVGASDDPKKRLAHLKAERDRLQEEIEQIERDGRISKYRPAQIRERFSNAVLLLRQLQGDFRAVEDSFREITTQVLQRQRQGADSRGEILEFALDHEDLLKQEDQGVSFDEFVKLILSPKQTQRLEEIVREVRQIPELSKQREGLEAVRNMITVLQVEAEKVMRTNQNLSATLRRLLDARAFAERKRVSGLLDDIQSLATELRGRPEDETLGLSLDLTAGIESPFRRSFWVEPPRFESVDLSDFQPDDESRQDVFENFAALKHLDWNRLRDQIKHLLSVEDAPSLAELLELHPVSSGLVEVIGYLQIAAEDGHRIDTTDRQEIVVSADDPDATDYLVTVPRVTFVPPKRKRRRKPR</sequence>
<evidence type="ECO:0008006" key="3">
    <source>
        <dbReference type="Google" id="ProtNLM"/>
    </source>
</evidence>
<proteinExistence type="predicted"/>
<dbReference type="OrthoDB" id="138803at2"/>
<evidence type="ECO:0000313" key="1">
    <source>
        <dbReference type="EMBL" id="QDT36274.1"/>
    </source>
</evidence>
<dbReference type="RefSeq" id="WP_145362487.1">
    <property type="nucleotide sequence ID" value="NZ_CP036268.1"/>
</dbReference>
<reference evidence="1 2" key="1">
    <citation type="submission" date="2019-02" db="EMBL/GenBank/DDBJ databases">
        <title>Deep-cultivation of Planctomycetes and their phenomic and genomic characterization uncovers novel biology.</title>
        <authorList>
            <person name="Wiegand S."/>
            <person name="Jogler M."/>
            <person name="Boedeker C."/>
            <person name="Pinto D."/>
            <person name="Vollmers J."/>
            <person name="Rivas-Marin E."/>
            <person name="Kohn T."/>
            <person name="Peeters S.H."/>
            <person name="Heuer A."/>
            <person name="Rast P."/>
            <person name="Oberbeckmann S."/>
            <person name="Bunk B."/>
            <person name="Jeske O."/>
            <person name="Meyerdierks A."/>
            <person name="Storesund J.E."/>
            <person name="Kallscheuer N."/>
            <person name="Luecker S."/>
            <person name="Lage O.M."/>
            <person name="Pohl T."/>
            <person name="Merkel B.J."/>
            <person name="Hornburger P."/>
            <person name="Mueller R.-W."/>
            <person name="Bruemmer F."/>
            <person name="Labrenz M."/>
            <person name="Spormann A.M."/>
            <person name="Op den Camp H."/>
            <person name="Overmann J."/>
            <person name="Amann R."/>
            <person name="Jetten M.S.M."/>
            <person name="Mascher T."/>
            <person name="Medema M.H."/>
            <person name="Devos D.P."/>
            <person name="Kaster A.-K."/>
            <person name="Ovreas L."/>
            <person name="Rohde M."/>
            <person name="Galperin M.Y."/>
            <person name="Jogler C."/>
        </authorList>
    </citation>
    <scope>NUCLEOTIDE SEQUENCE [LARGE SCALE GENOMIC DNA]</scope>
    <source>
        <strain evidence="1 2">Pan189</strain>
    </source>
</reference>
<dbReference type="Pfam" id="PF11855">
    <property type="entry name" value="DUF3375"/>
    <property type="match status" value="1"/>
</dbReference>
<gene>
    <name evidence="1" type="ORF">Pan189_06300</name>
</gene>
<protein>
    <recommendedName>
        <fullName evidence="3">DUF3375 domain-containing protein</fullName>
    </recommendedName>
</protein>
<keyword evidence="2" id="KW-1185">Reference proteome</keyword>
<accession>A0A517QXD7</accession>